<evidence type="ECO:0000256" key="1">
    <source>
        <dbReference type="SAM" id="MobiDB-lite"/>
    </source>
</evidence>
<keyword evidence="3" id="KW-1185">Reference proteome</keyword>
<evidence type="ECO:0000313" key="2">
    <source>
        <dbReference type="EMBL" id="GIH87166.1"/>
    </source>
</evidence>
<organism evidence="2 3">
    <name type="scientific">Planobispora rosea</name>
    <dbReference type="NCBI Taxonomy" id="35762"/>
    <lineage>
        <taxon>Bacteria</taxon>
        <taxon>Bacillati</taxon>
        <taxon>Actinomycetota</taxon>
        <taxon>Actinomycetes</taxon>
        <taxon>Streptosporangiales</taxon>
        <taxon>Streptosporangiaceae</taxon>
        <taxon>Planobispora</taxon>
    </lineage>
</organism>
<evidence type="ECO:0000313" key="3">
    <source>
        <dbReference type="Proteomes" id="UP000655044"/>
    </source>
</evidence>
<sequence>MHDGVRPEARDHLVRLTEVGQVGGEGGGGVGGGARGPVHADDLVPRRGERGHDAAPEAPGAPGDKSSAHGCLSLLAVVGEPEDCNQLHQTVSVSGGNVKGSILII</sequence>
<name>A0A8J3WGT3_PLARO</name>
<dbReference type="AlphaFoldDB" id="A0A8J3WGT3"/>
<protein>
    <submittedName>
        <fullName evidence="2">Uncharacterized protein</fullName>
    </submittedName>
</protein>
<feature type="region of interest" description="Disordered" evidence="1">
    <location>
        <begin position="18"/>
        <end position="67"/>
    </location>
</feature>
<gene>
    <name evidence="2" type="ORF">Pro02_55740</name>
</gene>
<accession>A0A8J3WGT3</accession>
<feature type="compositionally biased region" description="Gly residues" evidence="1">
    <location>
        <begin position="21"/>
        <end position="35"/>
    </location>
</feature>
<comment type="caution">
    <text evidence="2">The sequence shown here is derived from an EMBL/GenBank/DDBJ whole genome shotgun (WGS) entry which is preliminary data.</text>
</comment>
<dbReference type="Proteomes" id="UP000655044">
    <property type="component" value="Unassembled WGS sequence"/>
</dbReference>
<reference evidence="2" key="1">
    <citation type="submission" date="2021-01" db="EMBL/GenBank/DDBJ databases">
        <title>Whole genome shotgun sequence of Planobispora rosea NBRC 15558.</title>
        <authorList>
            <person name="Komaki H."/>
            <person name="Tamura T."/>
        </authorList>
    </citation>
    <scope>NUCLEOTIDE SEQUENCE</scope>
    <source>
        <strain evidence="2">NBRC 15558</strain>
    </source>
</reference>
<dbReference type="EMBL" id="BOOI01000056">
    <property type="protein sequence ID" value="GIH87166.1"/>
    <property type="molecule type" value="Genomic_DNA"/>
</dbReference>
<proteinExistence type="predicted"/>
<feature type="compositionally biased region" description="Basic and acidic residues" evidence="1">
    <location>
        <begin position="38"/>
        <end position="55"/>
    </location>
</feature>